<evidence type="ECO:0000313" key="1">
    <source>
        <dbReference type="EMBL" id="CAA9994057.1"/>
    </source>
</evidence>
<evidence type="ECO:0000313" key="2">
    <source>
        <dbReference type="EMBL" id="CAA9994062.1"/>
    </source>
</evidence>
<sequence>MAECVQNDRPFKPSIRCLRLRECQNHQPISKVLKAGEPGLLTVGEPSVSGVPSCLFDQPVPIAGPLHPRIADHSSDRLKEDK</sequence>
<accession>A0A6H5FX00</accession>
<dbReference type="EMBL" id="CADCXU010001642">
    <property type="protein sequence ID" value="CAA9994057.1"/>
    <property type="molecule type" value="Genomic_DNA"/>
</dbReference>
<organism evidence="2 3">
    <name type="scientific">Nesidiocoris tenuis</name>
    <dbReference type="NCBI Taxonomy" id="355587"/>
    <lineage>
        <taxon>Eukaryota</taxon>
        <taxon>Metazoa</taxon>
        <taxon>Ecdysozoa</taxon>
        <taxon>Arthropoda</taxon>
        <taxon>Hexapoda</taxon>
        <taxon>Insecta</taxon>
        <taxon>Pterygota</taxon>
        <taxon>Neoptera</taxon>
        <taxon>Paraneoptera</taxon>
        <taxon>Hemiptera</taxon>
        <taxon>Heteroptera</taxon>
        <taxon>Panheteroptera</taxon>
        <taxon>Cimicomorpha</taxon>
        <taxon>Miridae</taxon>
        <taxon>Dicyphina</taxon>
        <taxon>Nesidiocoris</taxon>
    </lineage>
</organism>
<protein>
    <submittedName>
        <fullName evidence="2">Uncharacterized protein</fullName>
    </submittedName>
</protein>
<name>A0A6H5FX00_9HEMI</name>
<dbReference type="EMBL" id="CADCXU010001643">
    <property type="protein sequence ID" value="CAA9994062.1"/>
    <property type="molecule type" value="Genomic_DNA"/>
</dbReference>
<dbReference type="Proteomes" id="UP000479000">
    <property type="component" value="Unassembled WGS sequence"/>
</dbReference>
<gene>
    <name evidence="1" type="ORF">NTEN_LOCUS877</name>
    <name evidence="2" type="ORF">NTEN_LOCUS882</name>
</gene>
<evidence type="ECO:0000313" key="3">
    <source>
        <dbReference type="Proteomes" id="UP000479000"/>
    </source>
</evidence>
<dbReference type="AlphaFoldDB" id="A0A6H5FX00"/>
<keyword evidence="3" id="KW-1185">Reference proteome</keyword>
<reference evidence="2 3" key="1">
    <citation type="submission" date="2020-02" db="EMBL/GenBank/DDBJ databases">
        <authorList>
            <person name="Ferguson B K."/>
        </authorList>
    </citation>
    <scope>NUCLEOTIDE SEQUENCE [LARGE SCALE GENOMIC DNA]</scope>
</reference>
<proteinExistence type="predicted"/>